<protein>
    <submittedName>
        <fullName evidence="1">Uncharacterized protein</fullName>
    </submittedName>
</protein>
<organism evidence="1 2">
    <name type="scientific">Mycobacterium canetti</name>
    <dbReference type="NCBI Taxonomy" id="78331"/>
    <lineage>
        <taxon>Bacteria</taxon>
        <taxon>Bacillati</taxon>
        <taxon>Actinomycetota</taxon>
        <taxon>Actinomycetes</taxon>
        <taxon>Mycobacteriales</taxon>
        <taxon>Mycobacteriaceae</taxon>
        <taxon>Mycobacterium</taxon>
        <taxon>Mycobacterium tuberculosis complex</taxon>
    </lineage>
</organism>
<keyword evidence="2" id="KW-1185">Reference proteome</keyword>
<reference evidence="1 2" key="1">
    <citation type="submission" date="2024-05" db="EMBL/GenBank/DDBJ databases">
        <title>Whole genome sequences of Mycobacterium canettii strains associated with human tuberculosis in Canada.</title>
        <authorList>
            <person name="Islam M.R."/>
            <person name="Soualhine H."/>
        </authorList>
    </citation>
    <scope>NUCLEOTIDE SEQUENCE [LARGE SCALE GENOMIC DNA]</scope>
    <source>
        <strain evidence="1 2">1901080</strain>
    </source>
</reference>
<comment type="caution">
    <text evidence="1">The sequence shown here is derived from an EMBL/GenBank/DDBJ whole genome shotgun (WGS) entry which is preliminary data.</text>
</comment>
<evidence type="ECO:0000313" key="1">
    <source>
        <dbReference type="EMBL" id="MEQ6322326.1"/>
    </source>
</evidence>
<proteinExistence type="predicted"/>
<dbReference type="Proteomes" id="UP001485476">
    <property type="component" value="Unassembled WGS sequence"/>
</dbReference>
<dbReference type="EMBL" id="JBEEEP010000069">
    <property type="protein sequence ID" value="MEQ6322326.1"/>
    <property type="molecule type" value="Genomic_DNA"/>
</dbReference>
<accession>A0ABV1MJ52</accession>
<dbReference type="RefSeq" id="WP_157185274.1">
    <property type="nucleotide sequence ID" value="NZ_JBEEEP010000069.1"/>
</dbReference>
<sequence length="56" mass="5796">MWVANAVLPASGKLDSITAEPVGRALRVTVRLTANAPEIALLGVADQVAAGQIDKR</sequence>
<name>A0ABV1MJ52_9MYCO</name>
<gene>
    <name evidence="1" type="ORF">ABDZ14_19170</name>
</gene>
<evidence type="ECO:0000313" key="2">
    <source>
        <dbReference type="Proteomes" id="UP001485476"/>
    </source>
</evidence>